<dbReference type="PANTHER" id="PTHR43792">
    <property type="entry name" value="GNAT FAMILY, PUTATIVE (AFU_ORTHOLOGUE AFUA_3G00765)-RELATED-RELATED"/>
    <property type="match status" value="1"/>
</dbReference>
<name>A0ABY9JV03_9BACI</name>
<dbReference type="PANTHER" id="PTHR43792:SF1">
    <property type="entry name" value="N-ACETYLTRANSFERASE DOMAIN-CONTAINING PROTEIN"/>
    <property type="match status" value="1"/>
</dbReference>
<organism evidence="2 3">
    <name type="scientific">Bacillus carboniphilus</name>
    <dbReference type="NCBI Taxonomy" id="86663"/>
    <lineage>
        <taxon>Bacteria</taxon>
        <taxon>Bacillati</taxon>
        <taxon>Bacillota</taxon>
        <taxon>Bacilli</taxon>
        <taxon>Bacillales</taxon>
        <taxon>Bacillaceae</taxon>
        <taxon>Bacillus</taxon>
    </lineage>
</organism>
<protein>
    <submittedName>
        <fullName evidence="2">GNAT family N-acetyltransferase</fullName>
    </submittedName>
</protein>
<dbReference type="PROSITE" id="PS51186">
    <property type="entry name" value="GNAT"/>
    <property type="match status" value="1"/>
</dbReference>
<proteinExistence type="predicted"/>
<reference evidence="2 3" key="1">
    <citation type="submission" date="2023-06" db="EMBL/GenBank/DDBJ databases">
        <title>Five Gram-positive bacteria isolated from mangrove sediments in Shenzhen, Guangdong, China.</title>
        <authorList>
            <person name="Yu S."/>
            <person name="Zheng W."/>
            <person name="Huang Y."/>
        </authorList>
    </citation>
    <scope>NUCLEOTIDE SEQUENCE [LARGE SCALE GENOMIC DNA]</scope>
    <source>
        <strain evidence="2 3">SaN35-3</strain>
    </source>
</reference>
<feature type="domain" description="N-acetyltransferase" evidence="1">
    <location>
        <begin position="25"/>
        <end position="182"/>
    </location>
</feature>
<gene>
    <name evidence="2" type="ORF">LC087_16210</name>
</gene>
<dbReference type="InterPro" id="IPR000182">
    <property type="entry name" value="GNAT_dom"/>
</dbReference>
<evidence type="ECO:0000313" key="2">
    <source>
        <dbReference type="EMBL" id="WLR42255.1"/>
    </source>
</evidence>
<dbReference type="EMBL" id="CP129013">
    <property type="protein sequence ID" value="WLR42255.1"/>
    <property type="molecule type" value="Genomic_DNA"/>
</dbReference>
<dbReference type="RefSeq" id="WP_306019703.1">
    <property type="nucleotide sequence ID" value="NZ_CP129013.1"/>
</dbReference>
<dbReference type="InterPro" id="IPR016181">
    <property type="entry name" value="Acyl_CoA_acyltransferase"/>
</dbReference>
<dbReference type="Gene3D" id="3.40.630.30">
    <property type="match status" value="1"/>
</dbReference>
<dbReference type="Pfam" id="PF13302">
    <property type="entry name" value="Acetyltransf_3"/>
    <property type="match status" value="1"/>
</dbReference>
<dbReference type="SUPFAM" id="SSF55729">
    <property type="entry name" value="Acyl-CoA N-acyltransferases (Nat)"/>
    <property type="match status" value="1"/>
</dbReference>
<dbReference type="Proteomes" id="UP001197974">
    <property type="component" value="Chromosome"/>
</dbReference>
<accession>A0ABY9JV03</accession>
<evidence type="ECO:0000313" key="3">
    <source>
        <dbReference type="Proteomes" id="UP001197974"/>
    </source>
</evidence>
<sequence length="182" mass="21167">MYRNNEIRTRLEGVMMMVIHETDRLNFILFDESHLEAMVTFWGNEEVMKYSNGQTDQEKFPQIIKAYQKCHKEHGLSVYAIEEKATKNIIGAAGFNIEKSLETIELIYHFEQQSWGKGYATEVARACLSMAENNGHVKVVTASADPRNQASLQVLKKIGFQYKGMKWFEDTAQEEPYFEYYL</sequence>
<dbReference type="InterPro" id="IPR051531">
    <property type="entry name" value="N-acetyltransferase"/>
</dbReference>
<evidence type="ECO:0000259" key="1">
    <source>
        <dbReference type="PROSITE" id="PS51186"/>
    </source>
</evidence>
<keyword evidence="3" id="KW-1185">Reference proteome</keyword>